<sequence length="464" mass="52241">MILQKEKTPNLLHKLYYLDKDELLKLIIGGFLFFCIIGSYSLCEEMKYGVFSLFIGAYYIPIAKMIAFGVLIPAIMLDGYLVDRIKRHQLLISYCIVFALLAIIFSIVFTHPEIGISNNIADPSRIIGWIFYVYIEGFQPFLIGVFWAFMNSIHQPTHAKKTYGLIVSCSKIAGISVTILAATFFSANNFFQLQLDITQKIQIILLVSSGLLLSAALFLSLMVKKLNISTFKGYHTDSAEETSKKTGIFLGISLLLKNRYVLGVFLMVFLGDIVSEILNYKRILLSVPTKEHAKDLGTVLSSLYSQLAYMHLIGLGISLFFTNSIMRYVSTRVCIFIMPVFTFILAIVYIATGIDSVIVWLYIIIKAMYYTIGTPIRESLYIVTSKDIQFKAKFAIDAVGQKLARNTGQAVNFATNILRNKYGAIYGVVSINTLLVIIPMMWIVASYFVGKKYKETLDNNEVIS</sequence>
<dbReference type="GO" id="GO:0005524">
    <property type="term" value="F:ATP binding"/>
    <property type="evidence" value="ECO:0007669"/>
    <property type="project" value="UniProtKB-KW"/>
</dbReference>
<organism evidence="11 12">
    <name type="scientific">Candidatus Arcanibacter lacustris</name>
    <dbReference type="NCBI Taxonomy" id="1607817"/>
    <lineage>
        <taxon>Bacteria</taxon>
        <taxon>Pseudomonadati</taxon>
        <taxon>Pseudomonadota</taxon>
        <taxon>Alphaproteobacteria</taxon>
        <taxon>Rickettsiales</taxon>
        <taxon>Candidatus Arcanibacter</taxon>
    </lineage>
</organism>
<dbReference type="EMBL" id="JYHA01000120">
    <property type="protein sequence ID" value="KKB96191.1"/>
    <property type="molecule type" value="Genomic_DNA"/>
</dbReference>
<dbReference type="SUPFAM" id="SSF103473">
    <property type="entry name" value="MFS general substrate transporter"/>
    <property type="match status" value="1"/>
</dbReference>
<feature type="transmembrane region" description="Helical" evidence="10">
    <location>
        <begin position="357"/>
        <end position="376"/>
    </location>
</feature>
<keyword evidence="8 10" id="KW-0472">Membrane</keyword>
<evidence type="ECO:0000256" key="8">
    <source>
        <dbReference type="ARBA" id="ARBA00023136"/>
    </source>
</evidence>
<name>A0A0F5MNC2_9RICK</name>
<proteinExistence type="inferred from homology"/>
<comment type="function">
    <text evidence="9 10">Provides the rickettsial cell with host ATP in exchange for rickettsial ADP. This is an obligate exchange system. This energy acquiring activity is an important component of rickettsial parasitism.</text>
</comment>
<evidence type="ECO:0000313" key="11">
    <source>
        <dbReference type="EMBL" id="KKB96191.1"/>
    </source>
</evidence>
<evidence type="ECO:0000256" key="10">
    <source>
        <dbReference type="RuleBase" id="RU363121"/>
    </source>
</evidence>
<evidence type="ECO:0000256" key="7">
    <source>
        <dbReference type="ARBA" id="ARBA00022989"/>
    </source>
</evidence>
<dbReference type="GO" id="GO:0005471">
    <property type="term" value="F:ATP:ADP antiporter activity"/>
    <property type="evidence" value="ECO:0007669"/>
    <property type="project" value="InterPro"/>
</dbReference>
<feature type="transmembrane region" description="Helical" evidence="10">
    <location>
        <begin position="89"/>
        <end position="109"/>
    </location>
</feature>
<feature type="transmembrane region" description="Helical" evidence="10">
    <location>
        <begin position="203"/>
        <end position="223"/>
    </location>
</feature>
<keyword evidence="6 10" id="KW-0067">ATP-binding</keyword>
<evidence type="ECO:0000256" key="6">
    <source>
        <dbReference type="ARBA" id="ARBA00022840"/>
    </source>
</evidence>
<accession>A0A0F5MNC2</accession>
<feature type="transmembrane region" description="Helical" evidence="10">
    <location>
        <begin position="162"/>
        <end position="183"/>
    </location>
</feature>
<comment type="similarity">
    <text evidence="2 10">Belongs to the ADP/ATP translocase tlc family.</text>
</comment>
<keyword evidence="7 10" id="KW-1133">Transmembrane helix</keyword>
<feature type="transmembrane region" description="Helical" evidence="10">
    <location>
        <begin position="48"/>
        <end position="77"/>
    </location>
</feature>
<feature type="transmembrane region" description="Helical" evidence="10">
    <location>
        <begin position="23"/>
        <end position="42"/>
    </location>
</feature>
<dbReference type="InterPro" id="IPR004667">
    <property type="entry name" value="ADP_ATP_car_bac_type"/>
</dbReference>
<dbReference type="PANTHER" id="PTHR31187:SF1">
    <property type="entry name" value="ADP,ATP CARRIER PROTEIN 1"/>
    <property type="match status" value="1"/>
</dbReference>
<feature type="transmembrane region" description="Helical" evidence="10">
    <location>
        <begin position="333"/>
        <end position="351"/>
    </location>
</feature>
<dbReference type="Proteomes" id="UP000033358">
    <property type="component" value="Unassembled WGS sequence"/>
</dbReference>
<dbReference type="Gene3D" id="1.20.1250.20">
    <property type="entry name" value="MFS general substrate transporter like domains"/>
    <property type="match status" value="1"/>
</dbReference>
<dbReference type="AlphaFoldDB" id="A0A0F5MNC2"/>
<evidence type="ECO:0000256" key="3">
    <source>
        <dbReference type="ARBA" id="ARBA00022448"/>
    </source>
</evidence>
<dbReference type="GO" id="GO:0005886">
    <property type="term" value="C:plasma membrane"/>
    <property type="evidence" value="ECO:0007669"/>
    <property type="project" value="UniProtKB-SubCell"/>
</dbReference>
<dbReference type="PANTHER" id="PTHR31187">
    <property type="match status" value="1"/>
</dbReference>
<evidence type="ECO:0000256" key="5">
    <source>
        <dbReference type="ARBA" id="ARBA00022741"/>
    </source>
</evidence>
<protein>
    <recommendedName>
        <fullName evidence="10">ADP,ATP carrier protein</fullName>
    </recommendedName>
</protein>
<evidence type="ECO:0000256" key="9">
    <source>
        <dbReference type="ARBA" id="ARBA00024792"/>
    </source>
</evidence>
<dbReference type="Pfam" id="PF03219">
    <property type="entry name" value="TLC"/>
    <property type="match status" value="1"/>
</dbReference>
<comment type="subcellular location">
    <subcellularLocation>
        <location evidence="1">Cell membrane</location>
        <topology evidence="1">Multi-pass membrane protein</topology>
    </subcellularLocation>
    <subcellularLocation>
        <location evidence="10">Membrane</location>
        <topology evidence="10">Multi-pass membrane protein</topology>
    </subcellularLocation>
</comment>
<feature type="transmembrane region" description="Helical" evidence="10">
    <location>
        <begin position="424"/>
        <end position="449"/>
    </location>
</feature>
<evidence type="ECO:0000313" key="12">
    <source>
        <dbReference type="Proteomes" id="UP000033358"/>
    </source>
</evidence>
<evidence type="ECO:0000256" key="4">
    <source>
        <dbReference type="ARBA" id="ARBA00022692"/>
    </source>
</evidence>
<keyword evidence="4 10" id="KW-0812">Transmembrane</keyword>
<dbReference type="InterPro" id="IPR036259">
    <property type="entry name" value="MFS_trans_sf"/>
</dbReference>
<comment type="caution">
    <text evidence="11">The sequence shown here is derived from an EMBL/GenBank/DDBJ whole genome shotgun (WGS) entry which is preliminary data.</text>
</comment>
<feature type="transmembrane region" description="Helical" evidence="10">
    <location>
        <begin position="129"/>
        <end position="150"/>
    </location>
</feature>
<keyword evidence="3 10" id="KW-0813">Transport</keyword>
<gene>
    <name evidence="11" type="ORF">SZ25_00711</name>
</gene>
<evidence type="ECO:0000256" key="2">
    <source>
        <dbReference type="ARBA" id="ARBA00007127"/>
    </source>
</evidence>
<keyword evidence="5 10" id="KW-0547">Nucleotide-binding</keyword>
<reference evidence="11 12" key="1">
    <citation type="submission" date="2015-02" db="EMBL/GenBank/DDBJ databases">
        <title>Single cell genomics of a rare environmental alphaproteobacterium provides unique insights into Rickettsiaceae evolution.</title>
        <authorList>
            <person name="Martijn J."/>
            <person name="Schulz F."/>
            <person name="Zaremba-Niedzwiedzka K."/>
            <person name="Viklund J."/>
            <person name="Stepanauskas R."/>
            <person name="Andersson S.G.E."/>
            <person name="Horn M."/>
            <person name="Guy L."/>
            <person name="Ettema T.J.G."/>
        </authorList>
    </citation>
    <scope>NUCLEOTIDE SEQUENCE [LARGE SCALE GENOMIC DNA]</scope>
    <source>
        <strain evidence="11 12">SCGC AAA041-L04</strain>
    </source>
</reference>
<evidence type="ECO:0000256" key="1">
    <source>
        <dbReference type="ARBA" id="ARBA00004651"/>
    </source>
</evidence>
<keyword evidence="12" id="KW-1185">Reference proteome</keyword>
<feature type="transmembrane region" description="Helical" evidence="10">
    <location>
        <begin position="300"/>
        <end position="321"/>
    </location>
</feature>